<gene>
    <name evidence="3" type="ORF">ACJRO7_000710</name>
</gene>
<comment type="subcellular location">
    <subcellularLocation>
        <location evidence="1">Nucleus</location>
    </subcellularLocation>
</comment>
<keyword evidence="2" id="KW-0539">Nucleus</keyword>
<evidence type="ECO:0000313" key="3">
    <source>
        <dbReference type="EMBL" id="KAL3753358.1"/>
    </source>
</evidence>
<sequence length="149" mass="16401">MINAIRAEREQPRQSQVAVLDYTSLDGGCNHGTTESLSDEEPELQWRIAMFKGKIEGGKKGFFESFDDRAVDVPLRKEIELEDDEDKIGEEKQFRKGLGKRMDDVTTREVSITVAYGLAPSIGAVGPPPPSIEGAMVAGQALDFMSLLQ</sequence>
<comment type="caution">
    <text evidence="3">The sequence shown here is derived from an EMBL/GenBank/DDBJ whole genome shotgun (WGS) entry which is preliminary data.</text>
</comment>
<accession>A0ABD3LPH8</accession>
<dbReference type="PANTHER" id="PTHR12214:SF0">
    <property type="entry name" value="LD29489P"/>
    <property type="match status" value="1"/>
</dbReference>
<dbReference type="PANTHER" id="PTHR12214">
    <property type="entry name" value="GC-RICH SEQUENCE DNA-BINDING FACTOR"/>
    <property type="match status" value="1"/>
</dbReference>
<name>A0ABD3LPH8_EUCGL</name>
<reference evidence="3 4" key="1">
    <citation type="submission" date="2024-11" db="EMBL/GenBank/DDBJ databases">
        <title>Chromosome-level genome assembly of Eucalyptus globulus Labill. provides insights into its genome evolution.</title>
        <authorList>
            <person name="Li X."/>
        </authorList>
    </citation>
    <scope>NUCLEOTIDE SEQUENCE [LARGE SCALE GENOMIC DNA]</scope>
    <source>
        <strain evidence="3">CL2024</strain>
        <tissue evidence="3">Fresh tender leaves</tissue>
    </source>
</reference>
<dbReference type="AlphaFoldDB" id="A0ABD3LPH8"/>
<evidence type="ECO:0000313" key="4">
    <source>
        <dbReference type="Proteomes" id="UP001634007"/>
    </source>
</evidence>
<dbReference type="GO" id="GO:0005634">
    <property type="term" value="C:nucleus"/>
    <property type="evidence" value="ECO:0007669"/>
    <property type="project" value="UniProtKB-SubCell"/>
</dbReference>
<evidence type="ECO:0000256" key="2">
    <source>
        <dbReference type="ARBA" id="ARBA00023242"/>
    </source>
</evidence>
<dbReference type="EMBL" id="JBJKBG010000001">
    <property type="protein sequence ID" value="KAL3753358.1"/>
    <property type="molecule type" value="Genomic_DNA"/>
</dbReference>
<dbReference type="InterPro" id="IPR012890">
    <property type="entry name" value="GCFC2-like"/>
</dbReference>
<dbReference type="Proteomes" id="UP001634007">
    <property type="component" value="Unassembled WGS sequence"/>
</dbReference>
<protein>
    <submittedName>
        <fullName evidence="3">Uncharacterized protein</fullName>
    </submittedName>
</protein>
<evidence type="ECO:0000256" key="1">
    <source>
        <dbReference type="ARBA" id="ARBA00004123"/>
    </source>
</evidence>
<proteinExistence type="predicted"/>
<organism evidence="3 4">
    <name type="scientific">Eucalyptus globulus</name>
    <name type="common">Tasmanian blue gum</name>
    <dbReference type="NCBI Taxonomy" id="34317"/>
    <lineage>
        <taxon>Eukaryota</taxon>
        <taxon>Viridiplantae</taxon>
        <taxon>Streptophyta</taxon>
        <taxon>Embryophyta</taxon>
        <taxon>Tracheophyta</taxon>
        <taxon>Spermatophyta</taxon>
        <taxon>Magnoliopsida</taxon>
        <taxon>eudicotyledons</taxon>
        <taxon>Gunneridae</taxon>
        <taxon>Pentapetalae</taxon>
        <taxon>rosids</taxon>
        <taxon>malvids</taxon>
        <taxon>Myrtales</taxon>
        <taxon>Myrtaceae</taxon>
        <taxon>Myrtoideae</taxon>
        <taxon>Eucalypteae</taxon>
        <taxon>Eucalyptus</taxon>
    </lineage>
</organism>
<keyword evidence="4" id="KW-1185">Reference proteome</keyword>